<sequence length="597" mass="66607">MTVRRVRRSQTISPFGVGAIIDVLGESFVAEDAGRWPWHDVISMPRLAEILGINEIGGAPADGKIPYYRFPRWLFCPSCRRMEKWSTSREKKNTVPACEHCPKRRLVPMRFVAICGNGHLSDVDWWRWAHSSRFGTGGAPCRGSRLAFETSAGIGGGLRSTQVRCLTCSAARSLEDLPTKDALRRVGQHCSGLQPWQIPSESESCEEHLRAVQRGASSVYFPRTISAIDIPPDSDWSTRSDPAHLLRENSDFRWLLEHPDHPRRAQRIEFLHEDTDIPVERIRQELSAAEAQADVTTVARTEADITPAEWTALTEPPATTDSRDYFQATATTIDATSITGRLADVAKQLEFHFLGVTTVERLREVRVLRGFERHTMAREIRANLRSRTGFLPGVEVLGEGFFLRLNEEALAAWEQRPEVADRAQRLVLRKKVRPELGWLADPTPRYLLLHTFAHLLLRQTAFEAGYSTSSLRERLYVTDTETGPRMAGVMIYTAAGDSEGTMGGLVRLGEPERLVPLVAGALAAARWCSFDPVCGESSGQGLHGLSLAACHACSLAPETSCVASNRLLDRRMVVDEEFGFFRDVLTTIEDAYGTELR</sequence>
<dbReference type="Proteomes" id="UP000179627">
    <property type="component" value="Unassembled WGS sequence"/>
</dbReference>
<reference evidence="3" key="1">
    <citation type="submission" date="2016-07" db="EMBL/GenBank/DDBJ databases">
        <title>Sequence Frankia sp. strain CcI1.17.</title>
        <authorList>
            <person name="Ghodhbane-Gtari F."/>
            <person name="Swanson E."/>
            <person name="Gueddou A."/>
            <person name="Morris K."/>
            <person name="Hezbri K."/>
            <person name="Ktari A."/>
            <person name="Nouioui I."/>
            <person name="Abebe-Akele F."/>
            <person name="Simpson S."/>
            <person name="Thomas K."/>
            <person name="Gtari M."/>
            <person name="Tisa L.S."/>
            <person name="Hurst S."/>
        </authorList>
    </citation>
    <scope>NUCLEOTIDE SEQUENCE [LARGE SCALE GENOMIC DNA]</scope>
    <source>
        <strain evidence="3">Cc1.17</strain>
    </source>
</reference>
<evidence type="ECO:0000259" key="1">
    <source>
        <dbReference type="Pfam" id="PF09369"/>
    </source>
</evidence>
<dbReference type="EMBL" id="MBLM01000147">
    <property type="protein sequence ID" value="OHV31170.1"/>
    <property type="molecule type" value="Genomic_DNA"/>
</dbReference>
<gene>
    <name evidence="2" type="ORF">CC117_26960</name>
</gene>
<evidence type="ECO:0000313" key="2">
    <source>
        <dbReference type="EMBL" id="OHV31170.1"/>
    </source>
</evidence>
<dbReference type="OrthoDB" id="9134227at2"/>
<name>A0A1S1QB55_9ACTN</name>
<protein>
    <recommendedName>
        <fullName evidence="1">MrfA-like Zn-binding domain-containing protein</fullName>
    </recommendedName>
</protein>
<evidence type="ECO:0000313" key="3">
    <source>
        <dbReference type="Proteomes" id="UP000179627"/>
    </source>
</evidence>
<dbReference type="InterPro" id="IPR047721">
    <property type="entry name" value="DrmB"/>
</dbReference>
<organism evidence="2 3">
    <name type="scientific">Parafrankia colletiae</name>
    <dbReference type="NCBI Taxonomy" id="573497"/>
    <lineage>
        <taxon>Bacteria</taxon>
        <taxon>Bacillati</taxon>
        <taxon>Actinomycetota</taxon>
        <taxon>Actinomycetes</taxon>
        <taxon>Frankiales</taxon>
        <taxon>Frankiaceae</taxon>
        <taxon>Parafrankia</taxon>
    </lineage>
</organism>
<dbReference type="NCBIfam" id="NF038324">
    <property type="entry name" value="DrmB_fam"/>
    <property type="match status" value="1"/>
</dbReference>
<proteinExistence type="predicted"/>
<dbReference type="RefSeq" id="WP_071088766.1">
    <property type="nucleotide sequence ID" value="NZ_MBLM01000147.1"/>
</dbReference>
<keyword evidence="3" id="KW-1185">Reference proteome</keyword>
<accession>A0A1S1QB55</accession>
<dbReference type="Pfam" id="PF09369">
    <property type="entry name" value="MZB"/>
    <property type="match status" value="1"/>
</dbReference>
<comment type="caution">
    <text evidence="2">The sequence shown here is derived from an EMBL/GenBank/DDBJ whole genome shotgun (WGS) entry which is preliminary data.</text>
</comment>
<feature type="domain" description="MrfA-like Zn-binding" evidence="1">
    <location>
        <begin position="452"/>
        <end position="553"/>
    </location>
</feature>
<dbReference type="AlphaFoldDB" id="A0A1S1QB55"/>
<dbReference type="InterPro" id="IPR018973">
    <property type="entry name" value="MZB"/>
</dbReference>